<keyword evidence="7" id="KW-0732">Signal</keyword>
<evidence type="ECO:0000259" key="14">
    <source>
        <dbReference type="SMART" id="SM00936"/>
    </source>
</evidence>
<accession>A0ABU0JV15</accession>
<evidence type="ECO:0000256" key="2">
    <source>
        <dbReference type="ARBA" id="ARBA00004752"/>
    </source>
</evidence>
<dbReference type="InterPro" id="IPR012338">
    <property type="entry name" value="Beta-lactam/transpept-like"/>
</dbReference>
<dbReference type="InterPro" id="IPR018044">
    <property type="entry name" value="Peptidase_S11"/>
</dbReference>
<dbReference type="Pfam" id="PF07943">
    <property type="entry name" value="PBP5_C"/>
    <property type="match status" value="1"/>
</dbReference>
<sequence length="373" mass="42352">MKKSHLQKSLIMFFTLICIFSYNVKDVLALNKAPYINARSAIAIDRDTGVVLYERNAYEVIPMASTTKIMTSIVALKHGSLDEKFTISKRAATVRGSRVKYRSGEEITLRELLYGLMFKSGNDAAIAIAEGIGGSVEEFAKLMNEEAARIGVTNSHFETPHGLDKEHHYTNAYDLALITAEAKKSKVFSEICSSKEIKKEKHKFTRDYNNINKLLYSIPSCTGVKTGYTGLAGKCLVSSFKIGEREIIVVTLNCPQRWGESKKLYEYVKDTYDYEALKKKNDVVGDMWDIRGNKIPLTLKEDVLVPIKKGEQYKEVIDIKKNNFKDCNVKKGSMIGYYKILSHDKVIYKKPIYNSKDILNKEGTMHKLKKMFK</sequence>
<evidence type="ECO:0000313" key="16">
    <source>
        <dbReference type="Proteomes" id="UP001224418"/>
    </source>
</evidence>
<dbReference type="GO" id="GO:0009002">
    <property type="term" value="F:serine-type D-Ala-D-Ala carboxypeptidase activity"/>
    <property type="evidence" value="ECO:0007669"/>
    <property type="project" value="UniProtKB-EC"/>
</dbReference>
<dbReference type="PRINTS" id="PR00725">
    <property type="entry name" value="DADACBPTASE1"/>
</dbReference>
<dbReference type="PANTHER" id="PTHR21581">
    <property type="entry name" value="D-ALANYL-D-ALANINE CARBOXYPEPTIDASE"/>
    <property type="match status" value="1"/>
</dbReference>
<keyword evidence="5 15" id="KW-0121">Carboxypeptidase</keyword>
<comment type="pathway">
    <text evidence="2">Cell wall biogenesis; peptidoglycan biosynthesis.</text>
</comment>
<gene>
    <name evidence="15" type="ORF">QOZ93_001499</name>
</gene>
<dbReference type="SUPFAM" id="SSF56601">
    <property type="entry name" value="beta-lactamase/transpeptidase-like"/>
    <property type="match status" value="1"/>
</dbReference>
<dbReference type="SMART" id="SM00936">
    <property type="entry name" value="PBP5_C"/>
    <property type="match status" value="1"/>
</dbReference>
<dbReference type="SUPFAM" id="SSF69189">
    <property type="entry name" value="Penicillin-binding protein associated domain"/>
    <property type="match status" value="1"/>
</dbReference>
<evidence type="ECO:0000313" key="15">
    <source>
        <dbReference type="EMBL" id="MDQ0479757.1"/>
    </source>
</evidence>
<dbReference type="Gene3D" id="3.40.710.10">
    <property type="entry name" value="DD-peptidase/beta-lactamase superfamily"/>
    <property type="match status" value="1"/>
</dbReference>
<evidence type="ECO:0000256" key="6">
    <source>
        <dbReference type="ARBA" id="ARBA00022670"/>
    </source>
</evidence>
<dbReference type="PANTHER" id="PTHR21581:SF33">
    <property type="entry name" value="D-ALANYL-D-ALANINE CARBOXYPEPTIDASE DACB"/>
    <property type="match status" value="1"/>
</dbReference>
<proteinExistence type="inferred from homology"/>
<keyword evidence="10" id="KW-0573">Peptidoglycan synthesis</keyword>
<dbReference type="RefSeq" id="WP_307355712.1">
    <property type="nucleotide sequence ID" value="NZ_BAAACJ010000001.1"/>
</dbReference>
<reference evidence="15 16" key="1">
    <citation type="submission" date="2023-07" db="EMBL/GenBank/DDBJ databases">
        <title>Genomic Encyclopedia of Type Strains, Phase IV (KMG-IV): sequencing the most valuable type-strain genomes for metagenomic binning, comparative biology and taxonomic classification.</title>
        <authorList>
            <person name="Goeker M."/>
        </authorList>
    </citation>
    <scope>NUCLEOTIDE SEQUENCE [LARGE SCALE GENOMIC DNA]</scope>
    <source>
        <strain evidence="15 16">DSM 1400</strain>
    </source>
</reference>
<evidence type="ECO:0000256" key="9">
    <source>
        <dbReference type="ARBA" id="ARBA00022960"/>
    </source>
</evidence>
<dbReference type="Pfam" id="PF00768">
    <property type="entry name" value="Peptidase_S11"/>
    <property type="match status" value="1"/>
</dbReference>
<dbReference type="InterPro" id="IPR001967">
    <property type="entry name" value="Peptidase_S11_N"/>
</dbReference>
<comment type="function">
    <text evidence="1">Removes C-terminal D-alanyl residues from sugar-peptide cell wall precursors.</text>
</comment>
<name>A0ABU0JV15_HATLI</name>
<evidence type="ECO:0000256" key="11">
    <source>
        <dbReference type="ARBA" id="ARBA00023316"/>
    </source>
</evidence>
<organism evidence="15 16">
    <name type="scientific">Hathewaya limosa</name>
    <name type="common">Clostridium limosum</name>
    <dbReference type="NCBI Taxonomy" id="1536"/>
    <lineage>
        <taxon>Bacteria</taxon>
        <taxon>Bacillati</taxon>
        <taxon>Bacillota</taxon>
        <taxon>Clostridia</taxon>
        <taxon>Eubacteriales</taxon>
        <taxon>Clostridiaceae</taxon>
        <taxon>Hathewaya</taxon>
    </lineage>
</organism>
<evidence type="ECO:0000256" key="7">
    <source>
        <dbReference type="ARBA" id="ARBA00022729"/>
    </source>
</evidence>
<evidence type="ECO:0000256" key="5">
    <source>
        <dbReference type="ARBA" id="ARBA00022645"/>
    </source>
</evidence>
<dbReference type="InterPro" id="IPR012907">
    <property type="entry name" value="Peptidase_S11_C"/>
</dbReference>
<evidence type="ECO:0000256" key="8">
    <source>
        <dbReference type="ARBA" id="ARBA00022801"/>
    </source>
</evidence>
<evidence type="ECO:0000256" key="13">
    <source>
        <dbReference type="RuleBase" id="RU004016"/>
    </source>
</evidence>
<feature type="domain" description="Peptidase S11 D-Ala-D-Ala carboxypeptidase A C-terminal" evidence="14">
    <location>
        <begin position="272"/>
        <end position="360"/>
    </location>
</feature>
<keyword evidence="11" id="KW-0961">Cell wall biogenesis/degradation</keyword>
<dbReference type="InterPro" id="IPR015956">
    <property type="entry name" value="Peniciliin-bd_prot_C_sf"/>
</dbReference>
<evidence type="ECO:0000256" key="3">
    <source>
        <dbReference type="ARBA" id="ARBA00007164"/>
    </source>
</evidence>
<keyword evidence="8 15" id="KW-0378">Hydrolase</keyword>
<comment type="catalytic activity">
    <reaction evidence="12">
        <text>Preferential cleavage: (Ac)2-L-Lys-D-Ala-|-D-Ala. Also transpeptidation of peptidyl-alanyl moieties that are N-acyl substituents of D-alanine.</text>
        <dbReference type="EC" id="3.4.16.4"/>
    </reaction>
</comment>
<keyword evidence="16" id="KW-1185">Reference proteome</keyword>
<evidence type="ECO:0000256" key="1">
    <source>
        <dbReference type="ARBA" id="ARBA00003217"/>
    </source>
</evidence>
<dbReference type="Proteomes" id="UP001224418">
    <property type="component" value="Unassembled WGS sequence"/>
</dbReference>
<keyword evidence="6" id="KW-0645">Protease</keyword>
<evidence type="ECO:0000256" key="4">
    <source>
        <dbReference type="ARBA" id="ARBA00012448"/>
    </source>
</evidence>
<comment type="similarity">
    <text evidence="3 13">Belongs to the peptidase S11 family.</text>
</comment>
<dbReference type="EMBL" id="JAUSWN010000011">
    <property type="protein sequence ID" value="MDQ0479757.1"/>
    <property type="molecule type" value="Genomic_DNA"/>
</dbReference>
<evidence type="ECO:0000256" key="10">
    <source>
        <dbReference type="ARBA" id="ARBA00022984"/>
    </source>
</evidence>
<protein>
    <recommendedName>
        <fullName evidence="4">serine-type D-Ala-D-Ala carboxypeptidase</fullName>
        <ecNumber evidence="4">3.4.16.4</ecNumber>
    </recommendedName>
</protein>
<dbReference type="EC" id="3.4.16.4" evidence="4"/>
<keyword evidence="9" id="KW-0133">Cell shape</keyword>
<evidence type="ECO:0000256" key="12">
    <source>
        <dbReference type="ARBA" id="ARBA00034000"/>
    </source>
</evidence>
<comment type="caution">
    <text evidence="15">The sequence shown here is derived from an EMBL/GenBank/DDBJ whole genome shotgun (WGS) entry which is preliminary data.</text>
</comment>